<feature type="chain" id="PRO_5045838914" evidence="2">
    <location>
        <begin position="20"/>
        <end position="367"/>
    </location>
</feature>
<evidence type="ECO:0000313" key="5">
    <source>
        <dbReference type="Proteomes" id="UP001204000"/>
    </source>
</evidence>
<keyword evidence="5" id="KW-1185">Reference proteome</keyword>
<dbReference type="RefSeq" id="WP_253577433.1">
    <property type="nucleotide sequence ID" value="NZ_JAMFTQ010000005.1"/>
</dbReference>
<name>A0ABT1G0Y9_9CORY</name>
<organism evidence="4 5">
    <name type="scientific">Corynebacterium stercoris</name>
    <dbReference type="NCBI Taxonomy" id="2943490"/>
    <lineage>
        <taxon>Bacteria</taxon>
        <taxon>Bacillati</taxon>
        <taxon>Actinomycetota</taxon>
        <taxon>Actinomycetes</taxon>
        <taxon>Mycobacteriales</taxon>
        <taxon>Corynebacteriaceae</taxon>
        <taxon>Corynebacterium</taxon>
    </lineage>
</organism>
<protein>
    <submittedName>
        <fullName evidence="4">ABC transporter substrate-binding protein</fullName>
    </submittedName>
</protein>
<dbReference type="SUPFAM" id="SSF53807">
    <property type="entry name" value="Helical backbone' metal receptor"/>
    <property type="match status" value="1"/>
</dbReference>
<evidence type="ECO:0000313" key="4">
    <source>
        <dbReference type="EMBL" id="MCP1387694.1"/>
    </source>
</evidence>
<dbReference type="Pfam" id="PF01497">
    <property type="entry name" value="Peripla_BP_2"/>
    <property type="match status" value="1"/>
</dbReference>
<comment type="caution">
    <text evidence="4">The sequence shown here is derived from an EMBL/GenBank/DDBJ whole genome shotgun (WGS) entry which is preliminary data.</text>
</comment>
<feature type="domain" description="Fe/B12 periplasmic-binding" evidence="3">
    <location>
        <begin position="91"/>
        <end position="352"/>
    </location>
</feature>
<dbReference type="Gene3D" id="3.40.50.1980">
    <property type="entry name" value="Nitrogenase molybdenum iron protein domain"/>
    <property type="match status" value="2"/>
</dbReference>
<dbReference type="PANTHER" id="PTHR30535:SF4">
    <property type="entry name" value="HEMIN-BINDING PERIPLASMIC PROTEIN HMUT"/>
    <property type="match status" value="1"/>
</dbReference>
<reference evidence="4" key="1">
    <citation type="submission" date="2022-05" db="EMBL/GenBank/DDBJ databases">
        <title>Corynebacterium sp. TA-R-1 sp. nov., isolated from human feces.</title>
        <authorList>
            <person name="Shamsuzzaman M."/>
            <person name="Dahal R.H."/>
        </authorList>
    </citation>
    <scope>NUCLEOTIDE SEQUENCE</scope>
    <source>
        <strain evidence="4">TA-R-1</strain>
    </source>
</reference>
<dbReference type="InterPro" id="IPR050902">
    <property type="entry name" value="ABC_Transporter_SBP"/>
</dbReference>
<evidence type="ECO:0000256" key="1">
    <source>
        <dbReference type="ARBA" id="ARBA00008814"/>
    </source>
</evidence>
<accession>A0ABT1G0Y9</accession>
<keyword evidence="2" id="KW-0732">Signal</keyword>
<gene>
    <name evidence="4" type="ORF">M5J20_05760</name>
</gene>
<evidence type="ECO:0000256" key="2">
    <source>
        <dbReference type="SAM" id="SignalP"/>
    </source>
</evidence>
<dbReference type="EMBL" id="JAMFTQ010000005">
    <property type="protein sequence ID" value="MCP1387694.1"/>
    <property type="molecule type" value="Genomic_DNA"/>
</dbReference>
<feature type="signal peptide" evidence="2">
    <location>
        <begin position="1"/>
        <end position="19"/>
    </location>
</feature>
<evidence type="ECO:0000259" key="3">
    <source>
        <dbReference type="PROSITE" id="PS50983"/>
    </source>
</evidence>
<dbReference type="InterPro" id="IPR002491">
    <property type="entry name" value="ABC_transptr_periplasmic_BD"/>
</dbReference>
<proteinExistence type="inferred from homology"/>
<dbReference type="PROSITE" id="PS51257">
    <property type="entry name" value="PROKAR_LIPOPROTEIN"/>
    <property type="match status" value="1"/>
</dbReference>
<sequence length="367" mass="38566">MRRLVAAVLACALTLGGCASWDGTSNVNAELASELRTEAGQVDPRAAQGVKTVPSLADVEPVTENPKPALPVSLVDAKGFDVEVTDVSRILALDLYGTYTKTLTGLGLNENIVGRTVSSTEPSLADRPVVTVGGHNLNAEAILELNPTLVIVDESVGPPEVIEQIRNAGITTVMMSPKRSLETIGDDIRLVASVVGLPEEGEKLAERSVREVEEALAVIDEIKPAEPLRMAFLYLRGTGGIFYIIGDDYGSTSLITALGGRDMAAEAGITDLKPASPEALAELNPEMFVLMTKGLESAGGIEGLLQRPGVAQTIAGQNQRAITMNDGDSLAFGPQTGELLLRAAKLLYGEDAYTGSVDTKSEQRANG</sequence>
<dbReference type="PROSITE" id="PS50983">
    <property type="entry name" value="FE_B12_PBP"/>
    <property type="match status" value="1"/>
</dbReference>
<comment type="similarity">
    <text evidence="1">Belongs to the bacterial solute-binding protein 8 family.</text>
</comment>
<dbReference type="Proteomes" id="UP001204000">
    <property type="component" value="Unassembled WGS sequence"/>
</dbReference>
<dbReference type="PANTHER" id="PTHR30535">
    <property type="entry name" value="VITAMIN B12-BINDING PROTEIN"/>
    <property type="match status" value="1"/>
</dbReference>